<dbReference type="PANTHER" id="PTHR11188:SF17">
    <property type="entry name" value="FI21816P1"/>
    <property type="match status" value="1"/>
</dbReference>
<protein>
    <recommendedName>
        <fullName evidence="3">Arrestin-like N-terminal domain-containing protein</fullName>
    </recommendedName>
</protein>
<dbReference type="InterPro" id="IPR014752">
    <property type="entry name" value="Arrestin-like_C"/>
</dbReference>
<evidence type="ECO:0000313" key="2">
    <source>
        <dbReference type="EMBL" id="RHW67708.1"/>
    </source>
</evidence>
<evidence type="ECO:0000256" key="1">
    <source>
        <dbReference type="SAM" id="MobiDB-lite"/>
    </source>
</evidence>
<dbReference type="InterPro" id="IPR050357">
    <property type="entry name" value="Arrestin_domain-protein"/>
</dbReference>
<dbReference type="GO" id="GO:0015031">
    <property type="term" value="P:protein transport"/>
    <property type="evidence" value="ECO:0007669"/>
    <property type="project" value="TreeGrafter"/>
</dbReference>
<feature type="region of interest" description="Disordered" evidence="1">
    <location>
        <begin position="292"/>
        <end position="372"/>
    </location>
</feature>
<organism evidence="2">
    <name type="scientific">Trypanosoma brucei equiperdum</name>
    <dbReference type="NCBI Taxonomy" id="630700"/>
    <lineage>
        <taxon>Eukaryota</taxon>
        <taxon>Discoba</taxon>
        <taxon>Euglenozoa</taxon>
        <taxon>Kinetoplastea</taxon>
        <taxon>Metakinetoplastina</taxon>
        <taxon>Trypanosomatida</taxon>
        <taxon>Trypanosomatidae</taxon>
        <taxon>Trypanosoma</taxon>
    </lineage>
</organism>
<dbReference type="EMBL" id="QSBY01000011">
    <property type="protein sequence ID" value="RHW67708.1"/>
    <property type="molecule type" value="Genomic_DNA"/>
</dbReference>
<dbReference type="AlphaFoldDB" id="A0A3L6KV49"/>
<dbReference type="PANTHER" id="PTHR11188">
    <property type="entry name" value="ARRESTIN DOMAIN CONTAINING PROTEIN"/>
    <property type="match status" value="1"/>
</dbReference>
<dbReference type="GO" id="GO:0005737">
    <property type="term" value="C:cytoplasm"/>
    <property type="evidence" value="ECO:0007669"/>
    <property type="project" value="TreeGrafter"/>
</dbReference>
<name>A0A3L6KV49_9TRYP</name>
<gene>
    <name evidence="2" type="ORF">DPX39_110079800</name>
</gene>
<feature type="region of interest" description="Disordered" evidence="1">
    <location>
        <begin position="264"/>
        <end position="283"/>
    </location>
</feature>
<reference evidence="2" key="1">
    <citation type="submission" date="2018-09" db="EMBL/GenBank/DDBJ databases">
        <title>whole genome sequence of T. equiperdum IVM-t1 strain.</title>
        <authorList>
            <person name="Suganuma K."/>
        </authorList>
    </citation>
    <scope>NUCLEOTIDE SEQUENCE [LARGE SCALE GENOMIC DNA]</scope>
    <source>
        <strain evidence="2">IVM-t1</strain>
    </source>
</reference>
<dbReference type="Proteomes" id="UP000266743">
    <property type="component" value="Chromosome 11"/>
</dbReference>
<feature type="compositionally biased region" description="Polar residues" evidence="1">
    <location>
        <begin position="326"/>
        <end position="348"/>
    </location>
</feature>
<accession>A0A3L6KV49</accession>
<feature type="compositionally biased region" description="Basic and acidic residues" evidence="1">
    <location>
        <begin position="310"/>
        <end position="319"/>
    </location>
</feature>
<dbReference type="Gene3D" id="2.60.40.640">
    <property type="match status" value="2"/>
</dbReference>
<comment type="caution">
    <text evidence="2">The sequence shown here is derived from an EMBL/GenBank/DDBJ whole genome shotgun (WGS) entry which is preliminary data.</text>
</comment>
<feature type="compositionally biased region" description="Polar residues" evidence="1">
    <location>
        <begin position="292"/>
        <end position="306"/>
    </location>
</feature>
<sequence length="652" mass="70988">MKTHRAAKHVTAHRILLERLSLQPGEVLRGIVEVWVDAPLGYSVLEVVLLGQEFTRLKSSFGKILGKDAAKATYYRQRVVVAGCPGENSQVSVVSEGDGNPEGANSDEWSDFNRSPSVSDVELAGIQSSGLMPGTYTFPFKVRLPSALPPTHEYHIRGSASRLKYTVTSTLLSRGRLLSTTDAPFSVKALPLDESRWMNAYLKTVPMFDGNVLLVSDAASGTEEDRWASLSGLQGTNCICMNHNMPLYAPNECSGSSDSVTDAGGLLTTTPFGAPHPASMDPLRSQLVKPSVNNWLDGTSGVNTNEDATEDQKSGHGTEDALQPRASANESEQGMSVFQQADSCSGNKRGTRRGGDDLKGGGQAAAPGASDAQNNVDAAACLNQLVQRVRQDARWEHRLEVPIEGLFGRGSVTITLSFGRVVFTGGATVRFHGLVDNERGLSNVLMINFSLVTHYQMNSLIETRHTRNVISECSLRQVVKRGEAARIPLCTLEVPQNTSPTAVTSNCSCRTFLDVEVFSMHGPGTRSGSARTELLVVDSLARDEKSSDRKGRWSNYFQCYDPLRGQSRIDIVSSYVLSGKINVIKKDACNGNGELLQPPEKPSRYCKTWKHTFRPQLDFVNATYYPDESSGHNSRGINPLQSLYYTEGSLTE</sequence>
<evidence type="ECO:0008006" key="3">
    <source>
        <dbReference type="Google" id="ProtNLM"/>
    </source>
</evidence>
<proteinExistence type="predicted"/>